<organism evidence="8 9">
    <name type="scientific">Sphingomonas qilianensis</name>
    <dbReference type="NCBI Taxonomy" id="1736690"/>
    <lineage>
        <taxon>Bacteria</taxon>
        <taxon>Pseudomonadati</taxon>
        <taxon>Pseudomonadota</taxon>
        <taxon>Alphaproteobacteria</taxon>
        <taxon>Sphingomonadales</taxon>
        <taxon>Sphingomonadaceae</taxon>
        <taxon>Sphingomonas</taxon>
    </lineage>
</organism>
<sequence>MSDQDRGTTAEPYSNGEDTTPAVGLLSQYVKDLSFENPNAPAIYQNQTAPQIDVQFNIGSGQVGEDVYEVVLKIEVRAEAESQVAFIVDLSFAGLFGLRNIPAEHLQPFLLGEAPRLIFPFARRVLADAVRDGGFPPLLLEPIDFAALYQQQAQAEGQPAVTTGEVGTA</sequence>
<evidence type="ECO:0000256" key="6">
    <source>
        <dbReference type="HAMAP-Rule" id="MF_00821"/>
    </source>
</evidence>
<dbReference type="SUPFAM" id="SSF54611">
    <property type="entry name" value="SecB-like"/>
    <property type="match status" value="1"/>
</dbReference>
<dbReference type="Pfam" id="PF02556">
    <property type="entry name" value="SecB"/>
    <property type="match status" value="1"/>
</dbReference>
<dbReference type="HAMAP" id="MF_00821">
    <property type="entry name" value="SecB"/>
    <property type="match status" value="1"/>
</dbReference>
<keyword evidence="3 6" id="KW-0653">Protein transport</keyword>
<evidence type="ECO:0000256" key="1">
    <source>
        <dbReference type="ARBA" id="ARBA00009990"/>
    </source>
</evidence>
<evidence type="ECO:0000256" key="4">
    <source>
        <dbReference type="ARBA" id="ARBA00023010"/>
    </source>
</evidence>
<gene>
    <name evidence="6 8" type="primary">secB</name>
    <name evidence="8" type="ORF">ABC969_03855</name>
</gene>
<evidence type="ECO:0000256" key="5">
    <source>
        <dbReference type="ARBA" id="ARBA00023186"/>
    </source>
</evidence>
<keyword evidence="5 6" id="KW-0143">Chaperone</keyword>
<dbReference type="PRINTS" id="PR01594">
    <property type="entry name" value="SECBCHAPRONE"/>
</dbReference>
<reference evidence="8 9" key="1">
    <citation type="submission" date="2024-05" db="EMBL/GenBank/DDBJ databases">
        <authorList>
            <person name="Liu Q."/>
            <person name="Xin Y.-H."/>
        </authorList>
    </citation>
    <scope>NUCLEOTIDE SEQUENCE [LARGE SCALE GENOMIC DNA]</scope>
    <source>
        <strain evidence="8 9">CGMCC 1.15349</strain>
    </source>
</reference>
<name>A0ABU9XP14_9SPHN</name>
<comment type="subcellular location">
    <subcellularLocation>
        <location evidence="6">Cytoplasm</location>
    </subcellularLocation>
</comment>
<evidence type="ECO:0000256" key="2">
    <source>
        <dbReference type="ARBA" id="ARBA00022448"/>
    </source>
</evidence>
<dbReference type="EMBL" id="JBDIMF010000001">
    <property type="protein sequence ID" value="MEN2785553.1"/>
    <property type="molecule type" value="Genomic_DNA"/>
</dbReference>
<comment type="similarity">
    <text evidence="1 6">Belongs to the SecB family.</text>
</comment>
<comment type="function">
    <text evidence="6">One of the proteins required for the normal export of preproteins out of the cell cytoplasm. It is a molecular chaperone that binds to a subset of precursor proteins, maintaining them in a translocation-competent state. It also specifically binds to its receptor SecA.</text>
</comment>
<dbReference type="NCBIfam" id="NF004392">
    <property type="entry name" value="PRK05751.1-3"/>
    <property type="match status" value="1"/>
</dbReference>
<evidence type="ECO:0000313" key="9">
    <source>
        <dbReference type="Proteomes" id="UP001404104"/>
    </source>
</evidence>
<keyword evidence="6" id="KW-0963">Cytoplasm</keyword>
<protein>
    <recommendedName>
        <fullName evidence="6">Protein-export protein SecB</fullName>
    </recommendedName>
</protein>
<dbReference type="PANTHER" id="PTHR36918:SF1">
    <property type="entry name" value="PROTEIN-EXPORT PROTEIN SECB"/>
    <property type="match status" value="1"/>
</dbReference>
<feature type="region of interest" description="Disordered" evidence="7">
    <location>
        <begin position="1"/>
        <end position="21"/>
    </location>
</feature>
<comment type="caution">
    <text evidence="8">The sequence shown here is derived from an EMBL/GenBank/DDBJ whole genome shotgun (WGS) entry which is preliminary data.</text>
</comment>
<dbReference type="NCBIfam" id="TIGR00809">
    <property type="entry name" value="secB"/>
    <property type="match status" value="1"/>
</dbReference>
<keyword evidence="4 6" id="KW-0811">Translocation</keyword>
<evidence type="ECO:0000256" key="3">
    <source>
        <dbReference type="ARBA" id="ARBA00022927"/>
    </source>
</evidence>
<keyword evidence="9" id="KW-1185">Reference proteome</keyword>
<dbReference type="RefSeq" id="WP_345863075.1">
    <property type="nucleotide sequence ID" value="NZ_JBDIMF010000001.1"/>
</dbReference>
<comment type="subunit">
    <text evidence="6">Homotetramer, a dimer of dimers. One homotetramer interacts with 1 SecA dimer.</text>
</comment>
<evidence type="ECO:0000313" key="8">
    <source>
        <dbReference type="EMBL" id="MEN2785553.1"/>
    </source>
</evidence>
<dbReference type="Proteomes" id="UP001404104">
    <property type="component" value="Unassembled WGS sequence"/>
</dbReference>
<accession>A0ABU9XP14</accession>
<evidence type="ECO:0000256" key="7">
    <source>
        <dbReference type="SAM" id="MobiDB-lite"/>
    </source>
</evidence>
<dbReference type="PANTHER" id="PTHR36918">
    <property type="match status" value="1"/>
</dbReference>
<dbReference type="InterPro" id="IPR035958">
    <property type="entry name" value="SecB-like_sf"/>
</dbReference>
<dbReference type="InterPro" id="IPR003708">
    <property type="entry name" value="SecB"/>
</dbReference>
<keyword evidence="2 6" id="KW-0813">Transport</keyword>
<proteinExistence type="inferred from homology"/>
<dbReference type="Gene3D" id="3.10.420.10">
    <property type="entry name" value="SecB-like"/>
    <property type="match status" value="1"/>
</dbReference>